<dbReference type="InterPro" id="IPR007278">
    <property type="entry name" value="DUF397"/>
</dbReference>
<comment type="caution">
    <text evidence="2">The sequence shown here is derived from an EMBL/GenBank/DDBJ whole genome shotgun (WGS) entry which is preliminary data.</text>
</comment>
<reference evidence="2" key="1">
    <citation type="submission" date="2021-10" db="EMBL/GenBank/DDBJ databases">
        <title>Streptomonospora sp. nov., isolated from mangrove soil.</title>
        <authorList>
            <person name="Chen X."/>
            <person name="Ge X."/>
            <person name="Liu W."/>
        </authorList>
    </citation>
    <scope>NUCLEOTIDE SEQUENCE</scope>
    <source>
        <strain evidence="2">S1-112</strain>
    </source>
</reference>
<keyword evidence="3" id="KW-1185">Reference proteome</keyword>
<gene>
    <name evidence="2" type="ORF">LG943_12785</name>
</gene>
<name>A0A9X3SFT1_9ACTN</name>
<proteinExistence type="predicted"/>
<protein>
    <submittedName>
        <fullName evidence="2">DUF397 domain-containing protein</fullName>
    </submittedName>
</protein>
<evidence type="ECO:0000313" key="2">
    <source>
        <dbReference type="EMBL" id="MDA0565185.1"/>
    </source>
</evidence>
<dbReference type="AlphaFoldDB" id="A0A9X3SFT1"/>
<feature type="domain" description="DUF397" evidence="1">
    <location>
        <begin position="13"/>
        <end position="62"/>
    </location>
</feature>
<evidence type="ECO:0000259" key="1">
    <source>
        <dbReference type="Pfam" id="PF04149"/>
    </source>
</evidence>
<dbReference type="RefSeq" id="WP_270072462.1">
    <property type="nucleotide sequence ID" value="NZ_JAJAQC010000018.1"/>
</dbReference>
<dbReference type="Proteomes" id="UP001140076">
    <property type="component" value="Unassembled WGS sequence"/>
</dbReference>
<sequence length="121" mass="13486">MRRWPSVDTEDVPWVKSSYSTNPNGCVQIKRLGDHVLVGDSKHPDGPTLTVTAEEWDRFLDAFIAEGPESSGRLWASFHADGGFTLSTTDPRDPKLVYTQQEREAFANGARAGELRSHIRS</sequence>
<dbReference type="Pfam" id="PF04149">
    <property type="entry name" value="DUF397"/>
    <property type="match status" value="1"/>
</dbReference>
<evidence type="ECO:0000313" key="3">
    <source>
        <dbReference type="Proteomes" id="UP001140076"/>
    </source>
</evidence>
<dbReference type="EMBL" id="JAJAQC010000018">
    <property type="protein sequence ID" value="MDA0565185.1"/>
    <property type="molecule type" value="Genomic_DNA"/>
</dbReference>
<accession>A0A9X3SFT1</accession>
<organism evidence="2 3">
    <name type="scientific">Streptomonospora mangrovi</name>
    <dbReference type="NCBI Taxonomy" id="2883123"/>
    <lineage>
        <taxon>Bacteria</taxon>
        <taxon>Bacillati</taxon>
        <taxon>Actinomycetota</taxon>
        <taxon>Actinomycetes</taxon>
        <taxon>Streptosporangiales</taxon>
        <taxon>Nocardiopsidaceae</taxon>
        <taxon>Streptomonospora</taxon>
    </lineage>
</organism>